<feature type="region of interest" description="Disordered" evidence="1">
    <location>
        <begin position="102"/>
        <end position="126"/>
    </location>
</feature>
<reference evidence="3" key="1">
    <citation type="journal article" date="2023" name="Commun. Biol.">
        <title>Genome analysis of Parmales, the sister group of diatoms, reveals the evolutionary specialization of diatoms from phago-mixotrophs to photoautotrophs.</title>
        <authorList>
            <person name="Ban H."/>
            <person name="Sato S."/>
            <person name="Yoshikawa S."/>
            <person name="Yamada K."/>
            <person name="Nakamura Y."/>
            <person name="Ichinomiya M."/>
            <person name="Sato N."/>
            <person name="Blanc-Mathieu R."/>
            <person name="Endo H."/>
            <person name="Kuwata A."/>
            <person name="Ogata H."/>
        </authorList>
    </citation>
    <scope>NUCLEOTIDE SEQUENCE [LARGE SCALE GENOMIC DNA]</scope>
    <source>
        <strain evidence="3">NIES 3701</strain>
    </source>
</reference>
<feature type="compositionally biased region" description="Basic and acidic residues" evidence="1">
    <location>
        <begin position="102"/>
        <end position="118"/>
    </location>
</feature>
<accession>A0A9W6ZW99</accession>
<dbReference type="AlphaFoldDB" id="A0A9W6ZW99"/>
<keyword evidence="3" id="KW-1185">Reference proteome</keyword>
<dbReference type="Proteomes" id="UP001165085">
    <property type="component" value="Unassembled WGS sequence"/>
</dbReference>
<protein>
    <submittedName>
        <fullName evidence="2">Uncharacterized protein</fullName>
    </submittedName>
</protein>
<proteinExistence type="predicted"/>
<feature type="region of interest" description="Disordered" evidence="1">
    <location>
        <begin position="337"/>
        <end position="366"/>
    </location>
</feature>
<sequence length="481" mass="53200">MELVNAIIATSNGLTRQKKLLTSLLANPVSPQSETSDNLNELRAQALPRSDQGWAISIEDGLRDMDILQKRIEGVMFGTKEEKWDFTTINKLRTHLKQEVAARRESVEREEEKARGGHGESSGSGGCCEDLAVSKLALETVLLDLKKVTERLNETKMIMAVRIRDLLPEKDEVEEEVQVEEKQQEKDKAQFLPPIDEECASPDDSFDDEDFKGVESELSMSLSPEHIERIMQGLDPEEKAVQLKPVNNNKYGLGVEADVDIESEGAEAGGMKKRVLWAEEEEEEVTRVVERTPTKSPVDGILRESLPSSILSKIFTPPPFPPPPPSMAQLKIPSVTPTKAGAEEGSTVVVEEEDAPSPIANDETDNIDIEVEEGEGLVEREQDGLVGVVNEVDFLSPPSEKKTLRFMKKRQEGANVTPKKTDAMSTPPRSGKKPPLSPFSTGPNKKVIKAQKKIERKFQHYLKAHTTKVVTPDNVGKAVGK</sequence>
<organism evidence="2 3">
    <name type="scientific">Triparma strigata</name>
    <dbReference type="NCBI Taxonomy" id="1606541"/>
    <lineage>
        <taxon>Eukaryota</taxon>
        <taxon>Sar</taxon>
        <taxon>Stramenopiles</taxon>
        <taxon>Ochrophyta</taxon>
        <taxon>Bolidophyceae</taxon>
        <taxon>Parmales</taxon>
        <taxon>Triparmaceae</taxon>
        <taxon>Triparma</taxon>
    </lineage>
</organism>
<evidence type="ECO:0000313" key="2">
    <source>
        <dbReference type="EMBL" id="GMH60876.1"/>
    </source>
</evidence>
<evidence type="ECO:0000256" key="1">
    <source>
        <dbReference type="SAM" id="MobiDB-lite"/>
    </source>
</evidence>
<name>A0A9W6ZW99_9STRA</name>
<evidence type="ECO:0000313" key="3">
    <source>
        <dbReference type="Proteomes" id="UP001165085"/>
    </source>
</evidence>
<gene>
    <name evidence="2" type="ORF">TrST_g8746</name>
</gene>
<comment type="caution">
    <text evidence="2">The sequence shown here is derived from an EMBL/GenBank/DDBJ whole genome shotgun (WGS) entry which is preliminary data.</text>
</comment>
<feature type="region of interest" description="Disordered" evidence="1">
    <location>
        <begin position="400"/>
        <end position="446"/>
    </location>
</feature>
<feature type="region of interest" description="Disordered" evidence="1">
    <location>
        <begin position="280"/>
        <end position="303"/>
    </location>
</feature>
<dbReference type="OrthoDB" id="10463145at2759"/>
<dbReference type="EMBL" id="BRXY01000068">
    <property type="protein sequence ID" value="GMH60876.1"/>
    <property type="molecule type" value="Genomic_DNA"/>
</dbReference>